<dbReference type="Pfam" id="PF01799">
    <property type="entry name" value="Fer2_2"/>
    <property type="match status" value="1"/>
</dbReference>
<keyword evidence="1" id="KW-0001">2Fe-2S</keyword>
<keyword evidence="4" id="KW-0408">Iron</keyword>
<gene>
    <name evidence="7" type="ORF">DDQ68_20990</name>
</gene>
<dbReference type="Pfam" id="PF00111">
    <property type="entry name" value="Fer2"/>
    <property type="match status" value="1"/>
</dbReference>
<dbReference type="InterPro" id="IPR036884">
    <property type="entry name" value="2Fe-2S-bd_dom_sf"/>
</dbReference>
<keyword evidence="5" id="KW-0411">Iron-sulfur</keyword>
<sequence length="210" mass="21953">MNHDLTPGAAADGAAPDGSRRSFVKQAGGLLGLALAPPLTGFAGRLAGPASTLEGPTDLTLRINGTARTLRAEPRVTLLDALREYLDLTGTKKGCDHGQCGACTVLVDGRRINSCLTLAVMNQGKEITTIEGIAKGDELHPMQEAFLKHDGFQCGYCTPGQIMSGVACVKEGHATSDDQCREWMSGNLCRCGAYPNIVAAVREVAGGVKN</sequence>
<dbReference type="KEGG" id="hnv:DDQ68_20990"/>
<evidence type="ECO:0000256" key="3">
    <source>
        <dbReference type="ARBA" id="ARBA00023002"/>
    </source>
</evidence>
<dbReference type="InterPro" id="IPR006058">
    <property type="entry name" value="2Fe2S_fd_BS"/>
</dbReference>
<dbReference type="InterPro" id="IPR006311">
    <property type="entry name" value="TAT_signal"/>
</dbReference>
<evidence type="ECO:0000256" key="2">
    <source>
        <dbReference type="ARBA" id="ARBA00022723"/>
    </source>
</evidence>
<dbReference type="FunFam" id="3.10.20.30:FF:000020">
    <property type="entry name" value="Xanthine dehydrogenase iron-sulfur subunit"/>
    <property type="match status" value="1"/>
</dbReference>
<dbReference type="OrthoDB" id="9796880at2"/>
<dbReference type="GO" id="GO:0016903">
    <property type="term" value="F:oxidoreductase activity, acting on the aldehyde or oxo group of donors"/>
    <property type="evidence" value="ECO:0007669"/>
    <property type="project" value="TreeGrafter"/>
</dbReference>
<keyword evidence="3" id="KW-0560">Oxidoreductase</keyword>
<dbReference type="InterPro" id="IPR001041">
    <property type="entry name" value="2Fe-2S_ferredoxin-type"/>
</dbReference>
<evidence type="ECO:0000256" key="5">
    <source>
        <dbReference type="ARBA" id="ARBA00023014"/>
    </source>
</evidence>
<dbReference type="PROSITE" id="PS00197">
    <property type="entry name" value="2FE2S_FER_1"/>
    <property type="match status" value="1"/>
</dbReference>
<dbReference type="SUPFAM" id="SSF54292">
    <property type="entry name" value="2Fe-2S ferredoxin-like"/>
    <property type="match status" value="1"/>
</dbReference>
<dbReference type="FunFam" id="1.10.150.120:FF:000003">
    <property type="entry name" value="Carbon monoxide dehydrogenase, small subunit"/>
    <property type="match status" value="1"/>
</dbReference>
<dbReference type="PANTHER" id="PTHR45331:SF2">
    <property type="entry name" value="OXIDOREDUCTASE WITH IRON-SULFUR SUBUNIT"/>
    <property type="match status" value="1"/>
</dbReference>
<keyword evidence="2" id="KW-0479">Metal-binding</keyword>
<dbReference type="Proteomes" id="UP000245999">
    <property type="component" value="Chromosome"/>
</dbReference>
<dbReference type="InterPro" id="IPR036010">
    <property type="entry name" value="2Fe-2S_ferredoxin-like_sf"/>
</dbReference>
<reference evidence="8" key="1">
    <citation type="submission" date="2018-04" db="EMBL/GenBank/DDBJ databases">
        <title>Complete genome of Antarctic heterotrophic bacterium Hymenobacter nivis.</title>
        <authorList>
            <person name="Terashima M."/>
        </authorList>
    </citation>
    <scope>NUCLEOTIDE SEQUENCE [LARGE SCALE GENOMIC DNA]</scope>
    <source>
        <strain evidence="8">NBRC 111535</strain>
    </source>
</reference>
<dbReference type="SUPFAM" id="SSF47741">
    <property type="entry name" value="CO dehydrogenase ISP C-domain like"/>
    <property type="match status" value="1"/>
</dbReference>
<dbReference type="PROSITE" id="PS51318">
    <property type="entry name" value="TAT"/>
    <property type="match status" value="1"/>
</dbReference>
<organism evidence="7 8">
    <name type="scientific">Hymenobacter nivis</name>
    <dbReference type="NCBI Taxonomy" id="1850093"/>
    <lineage>
        <taxon>Bacteria</taxon>
        <taxon>Pseudomonadati</taxon>
        <taxon>Bacteroidota</taxon>
        <taxon>Cytophagia</taxon>
        <taxon>Cytophagales</taxon>
        <taxon>Hymenobacteraceae</taxon>
        <taxon>Hymenobacter</taxon>
    </lineage>
</organism>
<dbReference type="RefSeq" id="WP_109658041.1">
    <property type="nucleotide sequence ID" value="NZ_CP029145.1"/>
</dbReference>
<dbReference type="CDD" id="cd00207">
    <property type="entry name" value="fer2"/>
    <property type="match status" value="1"/>
</dbReference>
<accession>A0A2Z3GSI0</accession>
<dbReference type="PROSITE" id="PS51085">
    <property type="entry name" value="2FE2S_FER_2"/>
    <property type="match status" value="1"/>
</dbReference>
<dbReference type="GO" id="GO:0046872">
    <property type="term" value="F:metal ion binding"/>
    <property type="evidence" value="ECO:0007669"/>
    <property type="project" value="UniProtKB-KW"/>
</dbReference>
<dbReference type="InterPro" id="IPR052914">
    <property type="entry name" value="Aldehyde_Oxdr_Iron-Sulfur"/>
</dbReference>
<dbReference type="EMBL" id="CP029145">
    <property type="protein sequence ID" value="AWM35022.1"/>
    <property type="molecule type" value="Genomic_DNA"/>
</dbReference>
<dbReference type="Gene3D" id="1.10.150.120">
    <property type="entry name" value="[2Fe-2S]-binding domain"/>
    <property type="match status" value="1"/>
</dbReference>
<dbReference type="AlphaFoldDB" id="A0A2Z3GSI0"/>
<dbReference type="Gene3D" id="3.10.20.30">
    <property type="match status" value="1"/>
</dbReference>
<evidence type="ECO:0000256" key="1">
    <source>
        <dbReference type="ARBA" id="ARBA00022714"/>
    </source>
</evidence>
<keyword evidence="8" id="KW-1185">Reference proteome</keyword>
<proteinExistence type="predicted"/>
<evidence type="ECO:0000259" key="6">
    <source>
        <dbReference type="PROSITE" id="PS51085"/>
    </source>
</evidence>
<dbReference type="InterPro" id="IPR012675">
    <property type="entry name" value="Beta-grasp_dom_sf"/>
</dbReference>
<dbReference type="GO" id="GO:0051537">
    <property type="term" value="F:2 iron, 2 sulfur cluster binding"/>
    <property type="evidence" value="ECO:0007669"/>
    <property type="project" value="UniProtKB-KW"/>
</dbReference>
<dbReference type="InterPro" id="IPR002888">
    <property type="entry name" value="2Fe-2S-bd"/>
</dbReference>
<feature type="domain" description="2Fe-2S ferredoxin-type" evidence="6">
    <location>
        <begin position="57"/>
        <end position="133"/>
    </location>
</feature>
<evidence type="ECO:0000313" key="8">
    <source>
        <dbReference type="Proteomes" id="UP000245999"/>
    </source>
</evidence>
<dbReference type="PANTHER" id="PTHR45331">
    <property type="entry name" value="OXIDOREDUCTASE, IRON-SULPHUR BINDING SUBUNIT-RELATED-RELATED"/>
    <property type="match status" value="1"/>
</dbReference>
<protein>
    <submittedName>
        <fullName evidence="7">Oxidoreductase</fullName>
    </submittedName>
</protein>
<evidence type="ECO:0000313" key="7">
    <source>
        <dbReference type="EMBL" id="AWM35022.1"/>
    </source>
</evidence>
<name>A0A2Z3GSI0_9BACT</name>
<evidence type="ECO:0000256" key="4">
    <source>
        <dbReference type="ARBA" id="ARBA00023004"/>
    </source>
</evidence>